<comment type="caution">
    <text evidence="1">The sequence shown here is derived from an EMBL/GenBank/DDBJ whole genome shotgun (WGS) entry which is preliminary data.</text>
</comment>
<name>A0ABQ8V009_9AGAR</name>
<sequence>MAEKRKLPDTFNTESLSSKFIRVPLSNVLVNEDDQPVRYRNPDLVVMKQQLKLEAERRKTEQLLSLSKSTSSTAYPQTINSGIQTVSTVGALSGSEVGQEDSHLLLEYYKKQCGKLQAETVHLKCELENAMNDAVHWQGKYHSMDPRCIKAATQEAARLRGSRPSRRIPAFQLRRHHYTMPRQSSAQSDATEKFTFDGDFYGTYSAEDFPGFEDVIIDGEGEDAEDSAQADDPAALEHMWEPARELQTVGADMEVDDFEDLAESTSRFRSSAGSSLQQLPAHRDGIHVQKFGALAVKDS</sequence>
<proteinExistence type="predicted"/>
<reference evidence="1" key="1">
    <citation type="submission" date="2022-08" db="EMBL/GenBank/DDBJ databases">
        <title>A Global Phylogenomic Analysis of the Shiitake Genus Lentinula.</title>
        <authorList>
            <consortium name="DOE Joint Genome Institute"/>
            <person name="Sierra-Patev S."/>
            <person name="Min B."/>
            <person name="Naranjo-Ortiz M."/>
            <person name="Looney B."/>
            <person name="Konkel Z."/>
            <person name="Slot J.C."/>
            <person name="Sakamoto Y."/>
            <person name="Steenwyk J.L."/>
            <person name="Rokas A."/>
            <person name="Carro J."/>
            <person name="Camarero S."/>
            <person name="Ferreira P."/>
            <person name="Molpeceres G."/>
            <person name="Ruiz-Duenas F.J."/>
            <person name="Serrano A."/>
            <person name="Henrissat B."/>
            <person name="Drula E."/>
            <person name="Hughes K.W."/>
            <person name="Mata J.L."/>
            <person name="Ishikawa N.K."/>
            <person name="Vargas-Isla R."/>
            <person name="Ushijima S."/>
            <person name="Smith C.A."/>
            <person name="Ahrendt S."/>
            <person name="Andreopoulos W."/>
            <person name="He G."/>
            <person name="Labutti K."/>
            <person name="Lipzen A."/>
            <person name="Ng V."/>
            <person name="Riley R."/>
            <person name="Sandor L."/>
            <person name="Barry K."/>
            <person name="Martinez A.T."/>
            <person name="Xiao Y."/>
            <person name="Gibbons J.G."/>
            <person name="Terashima K."/>
            <person name="Grigoriev I.V."/>
            <person name="Hibbett D.S."/>
        </authorList>
    </citation>
    <scope>NUCLEOTIDE SEQUENCE</scope>
    <source>
        <strain evidence="1">RHP3577 ss4</strain>
    </source>
</reference>
<keyword evidence="2" id="KW-1185">Reference proteome</keyword>
<protein>
    <submittedName>
        <fullName evidence="1">Uncharacterized protein</fullName>
    </submittedName>
</protein>
<dbReference type="Proteomes" id="UP001150217">
    <property type="component" value="Unassembled WGS sequence"/>
</dbReference>
<accession>A0ABQ8V009</accession>
<gene>
    <name evidence="1" type="ORF">C8R41DRAFT_872015</name>
</gene>
<dbReference type="EMBL" id="JANVFT010000134">
    <property type="protein sequence ID" value="KAJ4464807.1"/>
    <property type="molecule type" value="Genomic_DNA"/>
</dbReference>
<evidence type="ECO:0000313" key="2">
    <source>
        <dbReference type="Proteomes" id="UP001150217"/>
    </source>
</evidence>
<evidence type="ECO:0000313" key="1">
    <source>
        <dbReference type="EMBL" id="KAJ4464807.1"/>
    </source>
</evidence>
<organism evidence="1 2">
    <name type="scientific">Lentinula lateritia</name>
    <dbReference type="NCBI Taxonomy" id="40482"/>
    <lineage>
        <taxon>Eukaryota</taxon>
        <taxon>Fungi</taxon>
        <taxon>Dikarya</taxon>
        <taxon>Basidiomycota</taxon>
        <taxon>Agaricomycotina</taxon>
        <taxon>Agaricomycetes</taxon>
        <taxon>Agaricomycetidae</taxon>
        <taxon>Agaricales</taxon>
        <taxon>Marasmiineae</taxon>
        <taxon>Omphalotaceae</taxon>
        <taxon>Lentinula</taxon>
    </lineage>
</organism>